<evidence type="ECO:0000313" key="4">
    <source>
        <dbReference type="Proteomes" id="UP000034680"/>
    </source>
</evidence>
<gene>
    <name evidence="3" type="ORF">UCDDA912_g09284</name>
</gene>
<dbReference type="EMBL" id="LCUC01000444">
    <property type="protein sequence ID" value="KKY30781.1"/>
    <property type="molecule type" value="Genomic_DNA"/>
</dbReference>
<dbReference type="AlphaFoldDB" id="A0A0G2F9A5"/>
<accession>A0A0G2F9A5</accession>
<feature type="region of interest" description="Disordered" evidence="2">
    <location>
        <begin position="1"/>
        <end position="25"/>
    </location>
</feature>
<feature type="compositionally biased region" description="Polar residues" evidence="2">
    <location>
        <begin position="12"/>
        <end position="25"/>
    </location>
</feature>
<sequence>MDCKMESDMDDSTNTTCQSVDGGKNTSQVQQASIGITIEDLQSAFDIQNQYIKAALDAKLDKRFPAEGNTASKMTGNLGSNLIPSGSEHADAAINIEELLQQRTNLSLECQKLQATNKLSRQRIIHLETQIAKNADLAAQVNAANQKNANLTQRMAALRQMLVPPAENQILDSEIVQRFCRIRSGIISLVRQTWRPVARPTTRSADMTPEQLMFVANDLTYDRLRSMVFLLIHKEIFHARPYGLGDAHKEFERSVRKVENYLLRNTPKENEGSIIDWRNATFKVTEGLRDVEGNLPQHTRRYIWWFLSVVQTSNPHGRDRAIQRLQAICDEAFELSMMIRKAKDCIYVESCEFAVGTPFSDHDGGMEDVTFAKADASHKRGTVAYVVYGALVKKPKDDLTRALVLEKAEVAVYH</sequence>
<comment type="caution">
    <text evidence="3">The sequence shown here is derived from an EMBL/GenBank/DDBJ whole genome shotgun (WGS) entry which is preliminary data.</text>
</comment>
<reference evidence="3 4" key="1">
    <citation type="submission" date="2015-05" db="EMBL/GenBank/DDBJ databases">
        <title>Distinctive expansion of gene families associated with plant cell wall degradation and secondary metabolism in the genomes of grapevine trunk pathogens.</title>
        <authorList>
            <person name="Lawrence D.P."/>
            <person name="Travadon R."/>
            <person name="Rolshausen P.E."/>
            <person name="Baumgartner K."/>
        </authorList>
    </citation>
    <scope>NUCLEOTIDE SEQUENCE [LARGE SCALE GENOMIC DNA]</scope>
    <source>
        <strain evidence="3">DA912</strain>
    </source>
</reference>
<dbReference type="OrthoDB" id="4138121at2759"/>
<organism evidence="3 4">
    <name type="scientific">Diaporthe ampelina</name>
    <dbReference type="NCBI Taxonomy" id="1214573"/>
    <lineage>
        <taxon>Eukaryota</taxon>
        <taxon>Fungi</taxon>
        <taxon>Dikarya</taxon>
        <taxon>Ascomycota</taxon>
        <taxon>Pezizomycotina</taxon>
        <taxon>Sordariomycetes</taxon>
        <taxon>Sordariomycetidae</taxon>
        <taxon>Diaporthales</taxon>
        <taxon>Diaporthaceae</taxon>
        <taxon>Diaporthe</taxon>
    </lineage>
</organism>
<proteinExistence type="predicted"/>
<evidence type="ECO:0000313" key="3">
    <source>
        <dbReference type="EMBL" id="KKY30781.1"/>
    </source>
</evidence>
<dbReference type="Proteomes" id="UP000034680">
    <property type="component" value="Unassembled WGS sequence"/>
</dbReference>
<name>A0A0G2F9A5_9PEZI</name>
<reference evidence="3 4" key="2">
    <citation type="submission" date="2015-05" db="EMBL/GenBank/DDBJ databases">
        <authorList>
            <person name="Morales-Cruz A."/>
            <person name="Amrine K.C."/>
            <person name="Cantu D."/>
        </authorList>
    </citation>
    <scope>NUCLEOTIDE SEQUENCE [LARGE SCALE GENOMIC DNA]</scope>
    <source>
        <strain evidence="3">DA912</strain>
    </source>
</reference>
<evidence type="ECO:0000256" key="2">
    <source>
        <dbReference type="SAM" id="MobiDB-lite"/>
    </source>
</evidence>
<evidence type="ECO:0000256" key="1">
    <source>
        <dbReference type="SAM" id="Coils"/>
    </source>
</evidence>
<keyword evidence="1" id="KW-0175">Coiled coil</keyword>
<protein>
    <submittedName>
        <fullName evidence="3">Uncharacterized protein</fullName>
    </submittedName>
</protein>
<feature type="coiled-coil region" evidence="1">
    <location>
        <begin position="96"/>
        <end position="161"/>
    </location>
</feature>
<keyword evidence="4" id="KW-1185">Reference proteome</keyword>